<evidence type="ECO:0000313" key="1">
    <source>
        <dbReference type="EMBL" id="MBX55070.1"/>
    </source>
</evidence>
<sequence length="60" mass="6724">MILPSGYLMKSLSDSLGIVIDRNYLYTILALSCKKENVVRADFNDLILFSSITACDCDFL</sequence>
<proteinExistence type="predicted"/>
<protein>
    <submittedName>
        <fullName evidence="1">Uncharacterized protein</fullName>
    </submittedName>
</protein>
<name>A0A2P2PK01_RHIMU</name>
<reference evidence="1" key="1">
    <citation type="submission" date="2018-02" db="EMBL/GenBank/DDBJ databases">
        <title>Rhizophora mucronata_Transcriptome.</title>
        <authorList>
            <person name="Meera S.P."/>
            <person name="Sreeshan A."/>
            <person name="Augustine A."/>
        </authorList>
    </citation>
    <scope>NUCLEOTIDE SEQUENCE</scope>
    <source>
        <tissue evidence="1">Leaf</tissue>
    </source>
</reference>
<dbReference type="AlphaFoldDB" id="A0A2P2PK01"/>
<organism evidence="1">
    <name type="scientific">Rhizophora mucronata</name>
    <name type="common">Asiatic mangrove</name>
    <dbReference type="NCBI Taxonomy" id="61149"/>
    <lineage>
        <taxon>Eukaryota</taxon>
        <taxon>Viridiplantae</taxon>
        <taxon>Streptophyta</taxon>
        <taxon>Embryophyta</taxon>
        <taxon>Tracheophyta</taxon>
        <taxon>Spermatophyta</taxon>
        <taxon>Magnoliopsida</taxon>
        <taxon>eudicotyledons</taxon>
        <taxon>Gunneridae</taxon>
        <taxon>Pentapetalae</taxon>
        <taxon>rosids</taxon>
        <taxon>fabids</taxon>
        <taxon>Malpighiales</taxon>
        <taxon>Rhizophoraceae</taxon>
        <taxon>Rhizophora</taxon>
    </lineage>
</organism>
<accession>A0A2P2PK01</accession>
<dbReference type="EMBL" id="GGEC01074586">
    <property type="protein sequence ID" value="MBX55070.1"/>
    <property type="molecule type" value="Transcribed_RNA"/>
</dbReference>